<comment type="caution">
    <text evidence="3">The sequence shown here is derived from an EMBL/GenBank/DDBJ whole genome shotgun (WGS) entry which is preliminary data.</text>
</comment>
<dbReference type="Pfam" id="PF00892">
    <property type="entry name" value="EamA"/>
    <property type="match status" value="1"/>
</dbReference>
<dbReference type="InterPro" id="IPR000620">
    <property type="entry name" value="EamA_dom"/>
</dbReference>
<proteinExistence type="predicted"/>
<name>A0A645BIL2_9ZZZZ</name>
<organism evidence="3">
    <name type="scientific">bioreactor metagenome</name>
    <dbReference type="NCBI Taxonomy" id="1076179"/>
    <lineage>
        <taxon>unclassified sequences</taxon>
        <taxon>metagenomes</taxon>
        <taxon>ecological metagenomes</taxon>
    </lineage>
</organism>
<reference evidence="3" key="1">
    <citation type="submission" date="2019-08" db="EMBL/GenBank/DDBJ databases">
        <authorList>
            <person name="Kucharzyk K."/>
            <person name="Murdoch R.W."/>
            <person name="Higgins S."/>
            <person name="Loffler F."/>
        </authorList>
    </citation>
    <scope>NUCLEOTIDE SEQUENCE</scope>
</reference>
<dbReference type="AlphaFoldDB" id="A0A645BIL2"/>
<dbReference type="InterPro" id="IPR037185">
    <property type="entry name" value="EmrE-like"/>
</dbReference>
<sequence>MVQMFFTAIIYIVGWQLIEPGQKLSFDTPLVILSAIYVGVGVAGFAFLAFNGPVKLMPPARSAIILATEPIFGAIGAYFIRDRWGNNEVLTPLQMLGCAVVLGAVLGSELYSQRKARKSI</sequence>
<feature type="transmembrane region" description="Helical" evidence="1">
    <location>
        <begin position="92"/>
        <end position="111"/>
    </location>
</feature>
<protein>
    <recommendedName>
        <fullName evidence="2">EamA domain-containing protein</fullName>
    </recommendedName>
</protein>
<evidence type="ECO:0000313" key="3">
    <source>
        <dbReference type="EMBL" id="MPM65112.1"/>
    </source>
</evidence>
<keyword evidence="1" id="KW-0812">Transmembrane</keyword>
<dbReference type="SUPFAM" id="SSF103481">
    <property type="entry name" value="Multidrug resistance efflux transporter EmrE"/>
    <property type="match status" value="1"/>
</dbReference>
<evidence type="ECO:0000259" key="2">
    <source>
        <dbReference type="Pfam" id="PF00892"/>
    </source>
</evidence>
<evidence type="ECO:0000256" key="1">
    <source>
        <dbReference type="SAM" id="Phobius"/>
    </source>
</evidence>
<feature type="transmembrane region" description="Helical" evidence="1">
    <location>
        <begin position="30"/>
        <end position="50"/>
    </location>
</feature>
<feature type="transmembrane region" description="Helical" evidence="1">
    <location>
        <begin position="62"/>
        <end position="80"/>
    </location>
</feature>
<dbReference type="GO" id="GO:0016020">
    <property type="term" value="C:membrane"/>
    <property type="evidence" value="ECO:0007669"/>
    <property type="project" value="InterPro"/>
</dbReference>
<dbReference type="EMBL" id="VSSQ01020337">
    <property type="protein sequence ID" value="MPM65112.1"/>
    <property type="molecule type" value="Genomic_DNA"/>
</dbReference>
<accession>A0A645BIL2</accession>
<keyword evidence="1" id="KW-1133">Transmembrane helix</keyword>
<keyword evidence="1" id="KW-0472">Membrane</keyword>
<feature type="domain" description="EamA" evidence="2">
    <location>
        <begin position="2"/>
        <end position="106"/>
    </location>
</feature>
<gene>
    <name evidence="3" type="ORF">SDC9_112004</name>
</gene>